<dbReference type="Pfam" id="PF08909">
    <property type="entry name" value="DUF1854"/>
    <property type="match status" value="1"/>
</dbReference>
<evidence type="ECO:0000313" key="3">
    <source>
        <dbReference type="Proteomes" id="UP000234190"/>
    </source>
</evidence>
<gene>
    <name evidence="2" type="ORF">CR159_15585</name>
</gene>
<evidence type="ECO:0000313" key="2">
    <source>
        <dbReference type="EMBL" id="PLC48975.1"/>
    </source>
</evidence>
<comment type="caution">
    <text evidence="2">The sequence shown here is derived from an EMBL/GenBank/DDBJ whole genome shotgun (WGS) entry which is preliminary data.</text>
</comment>
<dbReference type="InterPro" id="IPR015005">
    <property type="entry name" value="DUF1854"/>
</dbReference>
<protein>
    <recommendedName>
        <fullName evidence="1">DUF1854 domain-containing protein</fullName>
    </recommendedName>
</protein>
<dbReference type="EMBL" id="PDNW01000014">
    <property type="protein sequence ID" value="PLC48975.1"/>
    <property type="molecule type" value="Genomic_DNA"/>
</dbReference>
<dbReference type="OrthoDB" id="212426at2"/>
<keyword evidence="3" id="KW-1185">Reference proteome</keyword>
<dbReference type="Proteomes" id="UP000234190">
    <property type="component" value="Unassembled WGS sequence"/>
</dbReference>
<reference evidence="2 3" key="1">
    <citation type="submission" date="2017-10" db="EMBL/GenBank/DDBJ databases">
        <title>Two draft genome sequences of Pusillimonas sp. strains isolated from a nitrate- and radionuclide-contaminated groundwater in Russia.</title>
        <authorList>
            <person name="Grouzdev D.S."/>
            <person name="Tourova T.P."/>
            <person name="Goeva M.A."/>
            <person name="Babich T.L."/>
            <person name="Sokolova D.S."/>
            <person name="Abdullin R."/>
            <person name="Poltaraus A.B."/>
            <person name="Toshchakov S.V."/>
            <person name="Nazina T.N."/>
        </authorList>
    </citation>
    <scope>NUCLEOTIDE SEQUENCE [LARGE SCALE GENOMIC DNA]</scope>
    <source>
        <strain evidence="2 3">JR1/69-3-13</strain>
    </source>
</reference>
<feature type="domain" description="DUF1854" evidence="1">
    <location>
        <begin position="25"/>
        <end position="154"/>
    </location>
</feature>
<sequence length="155" mass="17412">MTTTHFELSRDPHGRLVLKIDGRLYDTIAPVRSFPISAADEGIALVGPDGAELVWIDNMADLPDGTRALLEDELASREFMPEIKRIRHVSSFATPSHWQVETNRGAATLLLKAEEDIRRLSANTLLIADAHSVQYLIRDVTSLDRVSRRLLDHFL</sequence>
<accession>A0A2N4U1T4</accession>
<name>A0A2N4U1T4_9BURK</name>
<dbReference type="RefSeq" id="WP_102074893.1">
    <property type="nucleotide sequence ID" value="NZ_PDNW01000014.1"/>
</dbReference>
<proteinExistence type="predicted"/>
<organism evidence="2 3">
    <name type="scientific">Pollutimonas subterranea</name>
    <dbReference type="NCBI Taxonomy" id="2045210"/>
    <lineage>
        <taxon>Bacteria</taxon>
        <taxon>Pseudomonadati</taxon>
        <taxon>Pseudomonadota</taxon>
        <taxon>Betaproteobacteria</taxon>
        <taxon>Burkholderiales</taxon>
        <taxon>Alcaligenaceae</taxon>
        <taxon>Pollutimonas</taxon>
    </lineage>
</organism>
<evidence type="ECO:0000259" key="1">
    <source>
        <dbReference type="Pfam" id="PF08909"/>
    </source>
</evidence>
<dbReference type="AlphaFoldDB" id="A0A2N4U1T4"/>